<keyword evidence="3" id="KW-0804">Transcription</keyword>
<dbReference type="SMART" id="SM00342">
    <property type="entry name" value="HTH_ARAC"/>
    <property type="match status" value="1"/>
</dbReference>
<gene>
    <name evidence="5" type="ORF">ACFOEK_03940</name>
</gene>
<accession>A0ABV7HBV0</accession>
<protein>
    <submittedName>
        <fullName evidence="5">AraC family transcriptional regulator</fullName>
    </submittedName>
</protein>
<dbReference type="PANTHER" id="PTHR47894">
    <property type="entry name" value="HTH-TYPE TRANSCRIPTIONAL REGULATOR GADX"/>
    <property type="match status" value="1"/>
</dbReference>
<dbReference type="Proteomes" id="UP001595476">
    <property type="component" value="Unassembled WGS sequence"/>
</dbReference>
<organism evidence="5 6">
    <name type="scientific">Litoribrevibacter euphylliae</name>
    <dbReference type="NCBI Taxonomy" id="1834034"/>
    <lineage>
        <taxon>Bacteria</taxon>
        <taxon>Pseudomonadati</taxon>
        <taxon>Pseudomonadota</taxon>
        <taxon>Gammaproteobacteria</taxon>
        <taxon>Oceanospirillales</taxon>
        <taxon>Oceanospirillaceae</taxon>
        <taxon>Litoribrevibacter</taxon>
    </lineage>
</organism>
<evidence type="ECO:0000313" key="6">
    <source>
        <dbReference type="Proteomes" id="UP001595476"/>
    </source>
</evidence>
<keyword evidence="1" id="KW-0805">Transcription regulation</keyword>
<dbReference type="InterPro" id="IPR018060">
    <property type="entry name" value="HTH_AraC"/>
</dbReference>
<feature type="domain" description="HTH araC/xylS-type" evidence="4">
    <location>
        <begin position="237"/>
        <end position="336"/>
    </location>
</feature>
<dbReference type="InterPro" id="IPR020449">
    <property type="entry name" value="Tscrpt_reg_AraC-type_HTH"/>
</dbReference>
<dbReference type="PANTHER" id="PTHR47894:SF1">
    <property type="entry name" value="HTH-TYPE TRANSCRIPTIONAL REGULATOR VQSM"/>
    <property type="match status" value="1"/>
</dbReference>
<evidence type="ECO:0000259" key="4">
    <source>
        <dbReference type="PROSITE" id="PS01124"/>
    </source>
</evidence>
<dbReference type="PROSITE" id="PS01124">
    <property type="entry name" value="HTH_ARAC_FAMILY_2"/>
    <property type="match status" value="1"/>
</dbReference>
<proteinExistence type="predicted"/>
<keyword evidence="6" id="KW-1185">Reference proteome</keyword>
<dbReference type="Gene3D" id="1.10.10.60">
    <property type="entry name" value="Homeodomain-like"/>
    <property type="match status" value="1"/>
</dbReference>
<dbReference type="Pfam" id="PF12833">
    <property type="entry name" value="HTH_18"/>
    <property type="match status" value="1"/>
</dbReference>
<dbReference type="Pfam" id="PF12625">
    <property type="entry name" value="Arabinose_bd"/>
    <property type="match status" value="1"/>
</dbReference>
<comment type="caution">
    <text evidence="5">The sequence shown here is derived from an EMBL/GenBank/DDBJ whole genome shotgun (WGS) entry which is preliminary data.</text>
</comment>
<dbReference type="SUPFAM" id="SSF46689">
    <property type="entry name" value="Homeodomain-like"/>
    <property type="match status" value="1"/>
</dbReference>
<evidence type="ECO:0000256" key="3">
    <source>
        <dbReference type="ARBA" id="ARBA00023163"/>
    </source>
</evidence>
<evidence type="ECO:0000256" key="2">
    <source>
        <dbReference type="ARBA" id="ARBA00023125"/>
    </source>
</evidence>
<dbReference type="RefSeq" id="WP_386716462.1">
    <property type="nucleotide sequence ID" value="NZ_JBHRSZ010000002.1"/>
</dbReference>
<sequence length="340" mass="38247">MGLSISGSVSNASVLDLVETCSSLKVINEKILNKLGIDRSSLENPERRFPESKLITLWKWIDCNTVIPDIGLQIGQRVNTSSKGVLASWVSQCENLGEAIAIFIQNIPLMNSSESWVMRIDNESCVLVFSLDEDKGYPSRVVERSMSAMISWGRVLSAHAIPCSEVCFTFPKPAYHSALNSFFDCSVSYNAEHNALVFDKALLQLPILNGNQYLKAIMESKAQEIMNTITSQHTFAVKTNEVVRQALNEQRDINVNIVCKRMNVSRQTLYRKLKEEGTDFTSICDDIKKEEALRLLRVESESVTSVALSLGYKDNSSFYKAFKRWFGTSPSIYLARLDDR</sequence>
<evidence type="ECO:0000313" key="5">
    <source>
        <dbReference type="EMBL" id="MFC3150166.1"/>
    </source>
</evidence>
<evidence type="ECO:0000256" key="1">
    <source>
        <dbReference type="ARBA" id="ARBA00023015"/>
    </source>
</evidence>
<dbReference type="EMBL" id="JBHRSZ010000002">
    <property type="protein sequence ID" value="MFC3150166.1"/>
    <property type="molecule type" value="Genomic_DNA"/>
</dbReference>
<dbReference type="InterPro" id="IPR032687">
    <property type="entry name" value="AraC-type_N"/>
</dbReference>
<reference evidence="6" key="1">
    <citation type="journal article" date="2019" name="Int. J. Syst. Evol. Microbiol.">
        <title>The Global Catalogue of Microorganisms (GCM) 10K type strain sequencing project: providing services to taxonomists for standard genome sequencing and annotation.</title>
        <authorList>
            <consortium name="The Broad Institute Genomics Platform"/>
            <consortium name="The Broad Institute Genome Sequencing Center for Infectious Disease"/>
            <person name="Wu L."/>
            <person name="Ma J."/>
        </authorList>
    </citation>
    <scope>NUCLEOTIDE SEQUENCE [LARGE SCALE GENOMIC DNA]</scope>
    <source>
        <strain evidence="6">KCTC 52438</strain>
    </source>
</reference>
<keyword evidence="2" id="KW-0238">DNA-binding</keyword>
<dbReference type="InterPro" id="IPR009057">
    <property type="entry name" value="Homeodomain-like_sf"/>
</dbReference>
<name>A0ABV7HBV0_9GAMM</name>
<dbReference type="PRINTS" id="PR00032">
    <property type="entry name" value="HTHARAC"/>
</dbReference>